<feature type="compositionally biased region" description="Low complexity" evidence="1">
    <location>
        <begin position="33"/>
        <end position="49"/>
    </location>
</feature>
<feature type="domain" description="Pesticidal crystal protein Cry22Aa Ig-like" evidence="2">
    <location>
        <begin position="53"/>
        <end position="124"/>
    </location>
</feature>
<evidence type="ECO:0000313" key="3">
    <source>
        <dbReference type="EMBL" id="SFV57329.1"/>
    </source>
</evidence>
<reference evidence="3" key="1">
    <citation type="submission" date="2016-10" db="EMBL/GenBank/DDBJ databases">
        <authorList>
            <person name="de Groot N.N."/>
        </authorList>
    </citation>
    <scope>NUCLEOTIDE SEQUENCE</scope>
</reference>
<evidence type="ECO:0000259" key="2">
    <source>
        <dbReference type="Pfam" id="PF16403"/>
    </source>
</evidence>
<dbReference type="Pfam" id="PF16403">
    <property type="entry name" value="Bact_surface_Ig-like"/>
    <property type="match status" value="1"/>
</dbReference>
<evidence type="ECO:0000256" key="1">
    <source>
        <dbReference type="SAM" id="MobiDB-lite"/>
    </source>
</evidence>
<dbReference type="Gene3D" id="2.70.98.70">
    <property type="match status" value="1"/>
</dbReference>
<dbReference type="PROSITE" id="PS51257">
    <property type="entry name" value="PROKAR_LIPOPROTEIN"/>
    <property type="match status" value="1"/>
</dbReference>
<gene>
    <name evidence="3" type="ORF">MNB_SM-6-857</name>
</gene>
<dbReference type="EMBL" id="FPHK01000028">
    <property type="protein sequence ID" value="SFV57329.1"/>
    <property type="molecule type" value="Genomic_DNA"/>
</dbReference>
<proteinExistence type="predicted"/>
<name>A0A1W1BUW8_9ZZZZ</name>
<accession>A0A1W1BUW8</accession>
<dbReference type="SUPFAM" id="SSF48230">
    <property type="entry name" value="Chondroitin AC/alginate lyase"/>
    <property type="match status" value="1"/>
</dbReference>
<dbReference type="Gene3D" id="2.60.40.2750">
    <property type="match status" value="1"/>
</dbReference>
<organism evidence="3">
    <name type="scientific">hydrothermal vent metagenome</name>
    <dbReference type="NCBI Taxonomy" id="652676"/>
    <lineage>
        <taxon>unclassified sequences</taxon>
        <taxon>metagenomes</taxon>
        <taxon>ecological metagenomes</taxon>
    </lineage>
</organism>
<dbReference type="Gene3D" id="2.60.40.10">
    <property type="entry name" value="Immunoglobulins"/>
    <property type="match status" value="1"/>
</dbReference>
<dbReference type="InterPro" id="IPR032179">
    <property type="entry name" value="Cry22Aa_Ig-like"/>
</dbReference>
<feature type="region of interest" description="Disordered" evidence="1">
    <location>
        <begin position="33"/>
        <end position="52"/>
    </location>
</feature>
<sequence>MQKNILFRINIYELVLTLLFLNLAVGCGGSGNSNSSNNTTQNQKQQDTTPPLLTLIGQNPTILYKGDTYTEQNAEAIDNIDGNLTSHISITGIVDTSKTGSYTRFYHVSDTAGNEVNATRTIYVISNTLTQSTFPPNYYPTSTHPRLWLTTERQNAMQKGKNKNTQRWQAFKALCDSMVDNDNSNDPWDINNSPQNYTAPLALMYQIEHNATYADKALELMDRVDDNLSRYGDPDHQSYYFLGLTYDWLYNYSGMTAAKKQHYRNLMKQISDKFYANDLTASGTDSDFNLLTALHHLVMGIATYDGSDTNATQMLDRAWKGWSEGYCVNTNICTSNRGMILAGLGGAYFTGMAYFPSTDIIGISGFEMSMKSACRYDINLQEPDLIPFWGNILRAMISMTEPTRTAIFDYGSWQDPNIFRSNSYTQPWLRRALIIGEYFAGESNDTAAANLARGFGNIVDVGDYNDPFLEFFYDNPDGNATDPYTNPLALVQFRHSPDFLLFRDGWETNASWGVFRGDGSHPLDQRAMDMGSFALWRNGSYLTKGARNYESLSHGDFFNTLSLENGCTLNGSPCSGTPIFDSQAAATIARHHTSDAPLLAYGMLQADGQWDDNPATSSNPVDNIKTYRRHFVWMDRYVVVFDRIRANNAINITYRLRALQEPVITGTTVSQLSENNQSRLLQRTLEPTGVNIQKIDETSQWSSIATWVVNASERHWQSVINFNPTDTLNILNVMQIGDANMSRFDTLESLCDTNNSGVRIGSHIVLFNHAEKLRDYTAYTVHNAAATMHHFIGDLIPAIYSVKINGNPIGNITVTSHDNTASFITTRQGDISVSLSKIP</sequence>
<dbReference type="InterPro" id="IPR013783">
    <property type="entry name" value="Ig-like_fold"/>
</dbReference>
<protein>
    <submittedName>
        <fullName evidence="3">RTX toxin, putative</fullName>
    </submittedName>
</protein>
<dbReference type="InterPro" id="IPR008929">
    <property type="entry name" value="Chondroitin_lyas"/>
</dbReference>
<dbReference type="AlphaFoldDB" id="A0A1W1BUW8"/>
<dbReference type="Gene3D" id="1.50.10.100">
    <property type="entry name" value="Chondroitin AC/alginate lyase"/>
    <property type="match status" value="1"/>
</dbReference>